<keyword evidence="1" id="KW-0547">Nucleotide-binding</keyword>
<reference evidence="6" key="2">
    <citation type="submission" date="2025-08" db="UniProtKB">
        <authorList>
            <consortium name="RefSeq"/>
        </authorList>
    </citation>
    <scope>IDENTIFICATION</scope>
    <source>
        <tissue evidence="6">Leaf</tissue>
    </source>
</reference>
<evidence type="ECO:0000259" key="2">
    <source>
        <dbReference type="Pfam" id="PF05970"/>
    </source>
</evidence>
<dbReference type="InterPro" id="IPR025476">
    <property type="entry name" value="Helitron_helicase-like"/>
</dbReference>
<evidence type="ECO:0000259" key="4">
    <source>
        <dbReference type="Pfam" id="PF21530"/>
    </source>
</evidence>
<dbReference type="GO" id="GO:0006310">
    <property type="term" value="P:DNA recombination"/>
    <property type="evidence" value="ECO:0007669"/>
    <property type="project" value="UniProtKB-KW"/>
</dbReference>
<dbReference type="Pfam" id="PF05970">
    <property type="entry name" value="PIF1"/>
    <property type="match status" value="1"/>
</dbReference>
<dbReference type="GO" id="GO:0006281">
    <property type="term" value="P:DNA repair"/>
    <property type="evidence" value="ECO:0007669"/>
    <property type="project" value="UniProtKB-KW"/>
</dbReference>
<keyword evidence="1" id="KW-0233">DNA recombination</keyword>
<dbReference type="GO" id="GO:0043139">
    <property type="term" value="F:5'-3' DNA helicase activity"/>
    <property type="evidence" value="ECO:0007669"/>
    <property type="project" value="UniProtKB-EC"/>
</dbReference>
<reference evidence="5" key="1">
    <citation type="journal article" date="2013" name="Genome Biol.">
        <title>Reference genomes and transcriptomes of Nicotiana sylvestris and Nicotiana tomentosiformis.</title>
        <authorList>
            <person name="Sierro N."/>
            <person name="Battey J.N."/>
            <person name="Ouadi S."/>
            <person name="Bovet L."/>
            <person name="Goepfert S."/>
            <person name="Bakaher N."/>
            <person name="Peitsch M.C."/>
            <person name="Ivanov N.V."/>
        </authorList>
    </citation>
    <scope>NUCLEOTIDE SEQUENCE [LARGE SCALE GENOMIC DNA]</scope>
</reference>
<dbReference type="InterPro" id="IPR010285">
    <property type="entry name" value="DNA_helicase_pif1-like_DEAD"/>
</dbReference>
<dbReference type="Proteomes" id="UP000189701">
    <property type="component" value="Unplaced"/>
</dbReference>
<organism evidence="5 6">
    <name type="scientific">Nicotiana sylvestris</name>
    <name type="common">Wood tobacco</name>
    <name type="synonym">South American tobacco</name>
    <dbReference type="NCBI Taxonomy" id="4096"/>
    <lineage>
        <taxon>Eukaryota</taxon>
        <taxon>Viridiplantae</taxon>
        <taxon>Streptophyta</taxon>
        <taxon>Embryophyta</taxon>
        <taxon>Tracheophyta</taxon>
        <taxon>Spermatophyta</taxon>
        <taxon>Magnoliopsida</taxon>
        <taxon>eudicotyledons</taxon>
        <taxon>Gunneridae</taxon>
        <taxon>Pentapetalae</taxon>
        <taxon>asterids</taxon>
        <taxon>lamiids</taxon>
        <taxon>Solanales</taxon>
        <taxon>Solanaceae</taxon>
        <taxon>Nicotianoideae</taxon>
        <taxon>Nicotianeae</taxon>
        <taxon>Nicotiana</taxon>
    </lineage>
</organism>
<evidence type="ECO:0000313" key="5">
    <source>
        <dbReference type="Proteomes" id="UP000189701"/>
    </source>
</evidence>
<keyword evidence="5" id="KW-1185">Reference proteome</keyword>
<dbReference type="InterPro" id="IPR027417">
    <property type="entry name" value="P-loop_NTPase"/>
</dbReference>
<dbReference type="EC" id="5.6.2.3" evidence="1"/>
<dbReference type="SUPFAM" id="SSF52540">
    <property type="entry name" value="P-loop containing nucleoside triphosphate hydrolases"/>
    <property type="match status" value="2"/>
</dbReference>
<name>A0A1U7Y6Y1_NICSY</name>
<dbReference type="GeneID" id="104241324"/>
<keyword evidence="1" id="KW-0234">DNA repair</keyword>
<dbReference type="GO" id="GO:0005524">
    <property type="term" value="F:ATP binding"/>
    <property type="evidence" value="ECO:0007669"/>
    <property type="project" value="UniProtKB-KW"/>
</dbReference>
<dbReference type="PANTHER" id="PTHR10492:SF100">
    <property type="entry name" value="ATP-DEPENDENT DNA HELICASE"/>
    <property type="match status" value="1"/>
</dbReference>
<dbReference type="Gene3D" id="3.40.50.300">
    <property type="entry name" value="P-loop containing nucleotide triphosphate hydrolases"/>
    <property type="match status" value="1"/>
</dbReference>
<dbReference type="Pfam" id="PF14214">
    <property type="entry name" value="Helitron_like_N"/>
    <property type="match status" value="1"/>
</dbReference>
<keyword evidence="1" id="KW-0227">DNA damage</keyword>
<dbReference type="GO" id="GO:0000723">
    <property type="term" value="P:telomere maintenance"/>
    <property type="evidence" value="ECO:0007669"/>
    <property type="project" value="InterPro"/>
</dbReference>
<feature type="domain" description="DNA helicase Pif1-like DEAD-box helicase" evidence="2">
    <location>
        <begin position="162"/>
        <end position="366"/>
    </location>
</feature>
<evidence type="ECO:0000259" key="3">
    <source>
        <dbReference type="Pfam" id="PF14214"/>
    </source>
</evidence>
<comment type="similarity">
    <text evidence="1">Belongs to the helicase family.</text>
</comment>
<dbReference type="KEGG" id="nsy:104241324"/>
<dbReference type="GO" id="GO:0016887">
    <property type="term" value="F:ATP hydrolysis activity"/>
    <property type="evidence" value="ECO:0007669"/>
    <property type="project" value="RHEA"/>
</dbReference>
<feature type="domain" description="DNA helicase Pif1-like 2B" evidence="4">
    <location>
        <begin position="460"/>
        <end position="505"/>
    </location>
</feature>
<dbReference type="InterPro" id="IPR049163">
    <property type="entry name" value="Pif1-like_2B_dom"/>
</dbReference>
<evidence type="ECO:0000313" key="6">
    <source>
        <dbReference type="RefSeq" id="XP_009794570.1"/>
    </source>
</evidence>
<keyword evidence="1" id="KW-0378">Hydrolase</keyword>
<evidence type="ECO:0000256" key="1">
    <source>
        <dbReference type="RuleBase" id="RU363044"/>
    </source>
</evidence>
<dbReference type="Pfam" id="PF21530">
    <property type="entry name" value="Pif1_2B_dom"/>
    <property type="match status" value="1"/>
</dbReference>
<dbReference type="AlphaFoldDB" id="A0A1U7Y6Y1"/>
<keyword evidence="1" id="KW-0067">ATP-binding</keyword>
<sequence length="557" mass="64089">MTCNPSWPEIEEHLLVTDELQNRPDLISRVFRAKVEEMKIDILKRNIFGKVAAFVYTIEFQKHGLPHAHFLIILNNEYKLLTPEAYDKFVCAELPESDKNDYLYSLVTKHMMHGPCGSLNPKCPCMKNREYCKFKYPKEFTNHTYKGKNGYPIYRRRNNETKLNDDQRKAYDIILDRIFKNKCGAFFIDGPGGTGKTFLYRALLATVRSKGFVALATATSGVAASILSDGRTAHSHFKFPVDIDEHFSCNISKQSSLASLIRDAKLIVWDEVSMAKKQLIEAFDLLLKDLMDTKTLFGGKVVVFGGDFRQTLPVVRSEKKKDFLRESLLCFEIWNQLEKLRLSINMRARTDPAFSDYLMRIESGKEKLNYQGKIDIPDCFIVPFISEKESLKMLFRITYPDLYTSTCDMSSTNSRVILTTKNDFVDEINDMLITQFFGETRTYVAFDETIETTDQSQYEDFLHTLHPTGLPPYKLTVKINCPVILLWNLNPCEGLCNGTRLICCNFERHVISAKIASGDSKKMHVFIPRIPLLSSQDEKLPIPFKRTQFPIRLCFAN</sequence>
<dbReference type="RefSeq" id="XP_009794570.1">
    <property type="nucleotide sequence ID" value="XM_009796268.1"/>
</dbReference>
<keyword evidence="1" id="KW-0347">Helicase</keyword>
<accession>A0A1U7Y6Y1</accession>
<gene>
    <name evidence="6" type="primary">LOC104241324</name>
</gene>
<proteinExistence type="inferred from homology"/>
<protein>
    <recommendedName>
        <fullName evidence="1">ATP-dependent DNA helicase</fullName>
        <ecNumber evidence="1">5.6.2.3</ecNumber>
    </recommendedName>
</protein>
<dbReference type="eggNOG" id="KOG0987">
    <property type="taxonomic scope" value="Eukaryota"/>
</dbReference>
<feature type="domain" description="Helitron helicase-like" evidence="3">
    <location>
        <begin position="1"/>
        <end position="72"/>
    </location>
</feature>
<comment type="catalytic activity">
    <reaction evidence="1">
        <text>ATP + H2O = ADP + phosphate + H(+)</text>
        <dbReference type="Rhea" id="RHEA:13065"/>
        <dbReference type="ChEBI" id="CHEBI:15377"/>
        <dbReference type="ChEBI" id="CHEBI:15378"/>
        <dbReference type="ChEBI" id="CHEBI:30616"/>
        <dbReference type="ChEBI" id="CHEBI:43474"/>
        <dbReference type="ChEBI" id="CHEBI:456216"/>
        <dbReference type="EC" id="5.6.2.3"/>
    </reaction>
</comment>
<dbReference type="PANTHER" id="PTHR10492">
    <property type="match status" value="1"/>
</dbReference>
<comment type="cofactor">
    <cofactor evidence="1">
        <name>Mg(2+)</name>
        <dbReference type="ChEBI" id="CHEBI:18420"/>
    </cofactor>
</comment>